<dbReference type="EMBL" id="JACAZH010000045">
    <property type="protein sequence ID" value="KAF7334782.1"/>
    <property type="molecule type" value="Genomic_DNA"/>
</dbReference>
<dbReference type="SUPFAM" id="SSF52047">
    <property type="entry name" value="RNI-like"/>
    <property type="match status" value="1"/>
</dbReference>
<evidence type="ECO:0000313" key="1">
    <source>
        <dbReference type="EMBL" id="KAF7334782.1"/>
    </source>
</evidence>
<reference evidence="1" key="1">
    <citation type="submission" date="2020-05" db="EMBL/GenBank/DDBJ databases">
        <title>Mycena genomes resolve the evolution of fungal bioluminescence.</title>
        <authorList>
            <person name="Tsai I.J."/>
        </authorList>
    </citation>
    <scope>NUCLEOTIDE SEQUENCE</scope>
    <source>
        <strain evidence="1">160909Yilan</strain>
    </source>
</reference>
<protein>
    <submittedName>
        <fullName evidence="1">F-box domain-containing protein</fullName>
    </submittedName>
</protein>
<gene>
    <name evidence="1" type="ORF">MSAN_02364800</name>
</gene>
<proteinExistence type="predicted"/>
<evidence type="ECO:0000313" key="2">
    <source>
        <dbReference type="Proteomes" id="UP000623467"/>
    </source>
</evidence>
<name>A0A8H7CG75_9AGAR</name>
<sequence length="368" mass="41802">MEADGDRVRLLDLETRILDLERSPLRTTLRSLKGISYLRAEQALLQKQLDAYKYPVLTLPNELTSEFFIHLLPIYPAAPPLTGLASPITLTHVCRQWREVALATPALWRAIRLHYRYQHEMYIPSPFKQMNISDAWIRRSGSCSLSIDINIPHSDVMRQIFTETLTMSATRWEHLTLHGVALLPFLKTGHPMPLLRSLELKLQFSHDVFTFPDAPQLCTVFLTGLVACSKVNLPWTQLTCLTLRYVGIHQCVSILRQATNLVRCTLHLHSASDFPESELTLPFLKFLALEATTPLPAAGLLSFFVVPSLQRLELQEIFLGAEPIPALEPFIAKSECRLEEVCIIGSTATRAERYPLAFPSIRVFHRLE</sequence>
<dbReference type="Gene3D" id="1.20.1280.50">
    <property type="match status" value="1"/>
</dbReference>
<accession>A0A8H7CG75</accession>
<dbReference type="Proteomes" id="UP000623467">
    <property type="component" value="Unassembled WGS sequence"/>
</dbReference>
<organism evidence="1 2">
    <name type="scientific">Mycena sanguinolenta</name>
    <dbReference type="NCBI Taxonomy" id="230812"/>
    <lineage>
        <taxon>Eukaryota</taxon>
        <taxon>Fungi</taxon>
        <taxon>Dikarya</taxon>
        <taxon>Basidiomycota</taxon>
        <taxon>Agaricomycotina</taxon>
        <taxon>Agaricomycetes</taxon>
        <taxon>Agaricomycetidae</taxon>
        <taxon>Agaricales</taxon>
        <taxon>Marasmiineae</taxon>
        <taxon>Mycenaceae</taxon>
        <taxon>Mycena</taxon>
    </lineage>
</organism>
<keyword evidence="2" id="KW-1185">Reference proteome</keyword>
<dbReference type="OrthoDB" id="2884925at2759"/>
<dbReference type="AlphaFoldDB" id="A0A8H7CG75"/>
<comment type="caution">
    <text evidence="1">The sequence shown here is derived from an EMBL/GenBank/DDBJ whole genome shotgun (WGS) entry which is preliminary data.</text>
</comment>